<dbReference type="InterPro" id="IPR035189">
    <property type="entry name" value="Std1/Mth1"/>
</dbReference>
<dbReference type="OrthoDB" id="4081967at2759"/>
<proteinExistence type="predicted"/>
<dbReference type="VEuPathDB" id="FungiDB:YALI0_B04796g"/>
<gene>
    <name evidence="1" type="ORF">B0I71DRAFT_128362</name>
</gene>
<evidence type="ECO:0000313" key="2">
    <source>
        <dbReference type="Proteomes" id="UP000256601"/>
    </source>
</evidence>
<protein>
    <submittedName>
        <fullName evidence="1">Uncharacterized protein</fullName>
    </submittedName>
</protein>
<organism evidence="1 2">
    <name type="scientific">Yarrowia lipolytica</name>
    <name type="common">Candida lipolytica</name>
    <dbReference type="NCBI Taxonomy" id="4952"/>
    <lineage>
        <taxon>Eukaryota</taxon>
        <taxon>Fungi</taxon>
        <taxon>Dikarya</taxon>
        <taxon>Ascomycota</taxon>
        <taxon>Saccharomycotina</taxon>
        <taxon>Dipodascomycetes</taxon>
        <taxon>Dipodascales</taxon>
        <taxon>Dipodascales incertae sedis</taxon>
        <taxon>Yarrowia</taxon>
    </lineage>
</organism>
<dbReference type="Pfam" id="PF17235">
    <property type="entry name" value="STD1"/>
    <property type="match status" value="1"/>
</dbReference>
<dbReference type="AlphaFoldDB" id="A0A371CCX6"/>
<dbReference type="EMBL" id="KZ857327">
    <property type="protein sequence ID" value="RDW27950.1"/>
    <property type="molecule type" value="Genomic_DNA"/>
</dbReference>
<reference evidence="1 2" key="1">
    <citation type="submission" date="2018-07" db="EMBL/GenBank/DDBJ databases">
        <title>Draft Genome Assemblies for Five Robust Yarrowia lipolytica Strains Exhibiting High Lipid Production and Pentose Sugar Utilization and Sugar Alcohol Secretion from Undetoxified Lignocellulosic Biomass Hydrolysates.</title>
        <authorList>
            <consortium name="DOE Joint Genome Institute"/>
            <person name="Walker C."/>
            <person name="Ryu S."/>
            <person name="Na H."/>
            <person name="Zane M."/>
            <person name="LaButti K."/>
            <person name="Lipzen A."/>
            <person name="Haridas S."/>
            <person name="Barry K."/>
            <person name="Grigoriev I.V."/>
            <person name="Quarterman J."/>
            <person name="Slininger P."/>
            <person name="Dien B."/>
            <person name="Trinh C.T."/>
        </authorList>
    </citation>
    <scope>NUCLEOTIDE SEQUENCE [LARGE SCALE GENOMIC DNA]</scope>
    <source>
        <strain evidence="1 2">YB392</strain>
    </source>
</reference>
<dbReference type="VEuPathDB" id="FungiDB:YALI1_B06607g"/>
<evidence type="ECO:0000313" key="1">
    <source>
        <dbReference type="EMBL" id="RDW27950.1"/>
    </source>
</evidence>
<name>A0A371CCX6_YARLL</name>
<dbReference type="Proteomes" id="UP000256601">
    <property type="component" value="Unassembled WGS sequence"/>
</dbReference>
<accession>A0A371CCX6</accession>
<sequence length="260" mass="29740">MLATAQTTIHTFPEFQPHFRTSIKHISLQDALPRDFSDMYAPEVVNDPSVLLASGRPIFTQRELIDWTKNDIRSLLIVCTKPDHGLLPISTPGFRYMYLPLDSTDEEIIATLVQSDLYREHGFDPSFLRQTAQYTVEAARMRADNAKVLTKPQWRNIIENYLLNLGCEAQCRADFKRACHMAKQPKSKLARAPSLEPIDEHKSLSSSLLRQALLNTSPELKAASLKKRKLNKSEKQQIWVKVQTELYSRLGLNWAADDFN</sequence>